<evidence type="ECO:0000313" key="1">
    <source>
        <dbReference type="EMBL" id="KAL0631036.1"/>
    </source>
</evidence>
<protein>
    <submittedName>
        <fullName evidence="1">Uncharacterized protein</fullName>
    </submittedName>
</protein>
<accession>A0ABR3G5E2</accession>
<evidence type="ECO:0000313" key="2">
    <source>
        <dbReference type="Proteomes" id="UP001447188"/>
    </source>
</evidence>
<dbReference type="Proteomes" id="UP001447188">
    <property type="component" value="Unassembled WGS sequence"/>
</dbReference>
<sequence length="140" mass="15255">MAPSSYDSKLMTQHVATIAVPDSSLLYLIMNDQDGKRIVVDFGARLQLTPLPHSDPYYAGVGSPDPTGKIVATAVFQILPGVDYIVTPVLEYWLSVGDYKAGEIVDVGSTGPHLQLDFSDGNDLVYTLNNKNEYIRGRPP</sequence>
<dbReference type="EMBL" id="JBBBZM010000312">
    <property type="protein sequence ID" value="KAL0631036.1"/>
    <property type="molecule type" value="Genomic_DNA"/>
</dbReference>
<reference evidence="1 2" key="1">
    <citation type="submission" date="2024-02" db="EMBL/GenBank/DDBJ databases">
        <title>Discinaceae phylogenomics.</title>
        <authorList>
            <person name="Dirks A.C."/>
            <person name="James T.Y."/>
        </authorList>
    </citation>
    <scope>NUCLEOTIDE SEQUENCE [LARGE SCALE GENOMIC DNA]</scope>
    <source>
        <strain evidence="1 2">ACD0624</strain>
    </source>
</reference>
<name>A0ABR3G5E2_9PEZI</name>
<proteinExistence type="predicted"/>
<gene>
    <name evidence="1" type="ORF">Q9L58_010112</name>
</gene>
<keyword evidence="2" id="KW-1185">Reference proteome</keyword>
<comment type="caution">
    <text evidence="1">The sequence shown here is derived from an EMBL/GenBank/DDBJ whole genome shotgun (WGS) entry which is preliminary data.</text>
</comment>
<organism evidence="1 2">
    <name type="scientific">Discina gigas</name>
    <dbReference type="NCBI Taxonomy" id="1032678"/>
    <lineage>
        <taxon>Eukaryota</taxon>
        <taxon>Fungi</taxon>
        <taxon>Dikarya</taxon>
        <taxon>Ascomycota</taxon>
        <taxon>Pezizomycotina</taxon>
        <taxon>Pezizomycetes</taxon>
        <taxon>Pezizales</taxon>
        <taxon>Discinaceae</taxon>
        <taxon>Discina</taxon>
    </lineage>
</organism>